<sequence>MSTLDVTRAKLALIALYLNTAKARDKICRAIQYGSKFISEGSLAQPKMLTIQLAWQGKFSDFLSFGYIL</sequence>
<dbReference type="AlphaFoldDB" id="A0AAV5KR44"/>
<evidence type="ECO:0000256" key="1">
    <source>
        <dbReference type="ARBA" id="ARBA00023136"/>
    </source>
</evidence>
<dbReference type="InterPro" id="IPR008733">
    <property type="entry name" value="PEX11"/>
</dbReference>
<organism evidence="4 5">
    <name type="scientific">Rubroshorea leprosula</name>
    <dbReference type="NCBI Taxonomy" id="152421"/>
    <lineage>
        <taxon>Eukaryota</taxon>
        <taxon>Viridiplantae</taxon>
        <taxon>Streptophyta</taxon>
        <taxon>Embryophyta</taxon>
        <taxon>Tracheophyta</taxon>
        <taxon>Spermatophyta</taxon>
        <taxon>Magnoliopsida</taxon>
        <taxon>eudicotyledons</taxon>
        <taxon>Gunneridae</taxon>
        <taxon>Pentapetalae</taxon>
        <taxon>rosids</taxon>
        <taxon>malvids</taxon>
        <taxon>Malvales</taxon>
        <taxon>Dipterocarpaceae</taxon>
        <taxon>Rubroshorea</taxon>
    </lineage>
</organism>
<accession>A0AAV5KR44</accession>
<proteinExistence type="predicted"/>
<dbReference type="EMBL" id="BPVZ01000074">
    <property type="protein sequence ID" value="GKV27117.1"/>
    <property type="molecule type" value="Genomic_DNA"/>
</dbReference>
<evidence type="ECO:0000313" key="5">
    <source>
        <dbReference type="Proteomes" id="UP001054252"/>
    </source>
</evidence>
<dbReference type="Pfam" id="PF05648">
    <property type="entry name" value="PEX11"/>
    <property type="match status" value="1"/>
</dbReference>
<name>A0AAV5KR44_9ROSI</name>
<keyword evidence="5" id="KW-1185">Reference proteome</keyword>
<dbReference type="Proteomes" id="UP001054252">
    <property type="component" value="Unassembled WGS sequence"/>
</dbReference>
<dbReference type="GO" id="GO:0005778">
    <property type="term" value="C:peroxisomal membrane"/>
    <property type="evidence" value="ECO:0007669"/>
    <property type="project" value="UniProtKB-SubCell"/>
</dbReference>
<protein>
    <submittedName>
        <fullName evidence="4">Uncharacterized protein</fullName>
    </submittedName>
</protein>
<comment type="caution">
    <text evidence="4">The sequence shown here is derived from an EMBL/GenBank/DDBJ whole genome shotgun (WGS) entry which is preliminary data.</text>
</comment>
<keyword evidence="2" id="KW-0576">Peroxisome</keyword>
<dbReference type="GO" id="GO:0016559">
    <property type="term" value="P:peroxisome fission"/>
    <property type="evidence" value="ECO:0007669"/>
    <property type="project" value="InterPro"/>
</dbReference>
<evidence type="ECO:0000256" key="2">
    <source>
        <dbReference type="ARBA" id="ARBA00023140"/>
    </source>
</evidence>
<keyword evidence="1" id="KW-0472">Membrane</keyword>
<comment type="subcellular location">
    <subcellularLocation>
        <location evidence="3">Peroxisome membrane</location>
    </subcellularLocation>
</comment>
<reference evidence="4 5" key="1">
    <citation type="journal article" date="2021" name="Commun. Biol.">
        <title>The genome of Shorea leprosula (Dipterocarpaceae) highlights the ecological relevance of drought in aseasonal tropical rainforests.</title>
        <authorList>
            <person name="Ng K.K.S."/>
            <person name="Kobayashi M.J."/>
            <person name="Fawcett J.A."/>
            <person name="Hatakeyama M."/>
            <person name="Paape T."/>
            <person name="Ng C.H."/>
            <person name="Ang C.C."/>
            <person name="Tnah L.H."/>
            <person name="Lee C.T."/>
            <person name="Nishiyama T."/>
            <person name="Sese J."/>
            <person name="O'Brien M.J."/>
            <person name="Copetti D."/>
            <person name="Mohd Noor M.I."/>
            <person name="Ong R.C."/>
            <person name="Putra M."/>
            <person name="Sireger I.Z."/>
            <person name="Indrioko S."/>
            <person name="Kosugi Y."/>
            <person name="Izuno A."/>
            <person name="Isagi Y."/>
            <person name="Lee S.L."/>
            <person name="Shimizu K.K."/>
        </authorList>
    </citation>
    <scope>NUCLEOTIDE SEQUENCE [LARGE SCALE GENOMIC DNA]</scope>
    <source>
        <strain evidence="4">214</strain>
    </source>
</reference>
<evidence type="ECO:0000313" key="4">
    <source>
        <dbReference type="EMBL" id="GKV27117.1"/>
    </source>
</evidence>
<evidence type="ECO:0000256" key="3">
    <source>
        <dbReference type="ARBA" id="ARBA00046271"/>
    </source>
</evidence>
<gene>
    <name evidence="4" type="ORF">SLEP1_g36322</name>
</gene>